<comment type="caution">
    <text evidence="1">The sequence shown here is derived from an EMBL/GenBank/DDBJ whole genome shotgun (WGS) entry which is preliminary data.</text>
</comment>
<gene>
    <name evidence="1" type="ORF">PFISCL1PPCAC_7635</name>
</gene>
<accession>A0AAV5VAS9</accession>
<evidence type="ECO:0000313" key="2">
    <source>
        <dbReference type="Proteomes" id="UP001432322"/>
    </source>
</evidence>
<evidence type="ECO:0000313" key="1">
    <source>
        <dbReference type="EMBL" id="GMT16338.1"/>
    </source>
</evidence>
<proteinExistence type="predicted"/>
<dbReference type="EMBL" id="BTSY01000002">
    <property type="protein sequence ID" value="GMT16338.1"/>
    <property type="molecule type" value="Genomic_DNA"/>
</dbReference>
<keyword evidence="2" id="KW-1185">Reference proteome</keyword>
<dbReference type="AlphaFoldDB" id="A0AAV5VAS9"/>
<reference evidence="1" key="1">
    <citation type="submission" date="2023-10" db="EMBL/GenBank/DDBJ databases">
        <title>Genome assembly of Pristionchus species.</title>
        <authorList>
            <person name="Yoshida K."/>
            <person name="Sommer R.J."/>
        </authorList>
    </citation>
    <scope>NUCLEOTIDE SEQUENCE</scope>
    <source>
        <strain evidence="1">RS5133</strain>
    </source>
</reference>
<name>A0AAV5VAS9_9BILA</name>
<feature type="non-terminal residue" evidence="1">
    <location>
        <position position="1"/>
    </location>
</feature>
<dbReference type="Proteomes" id="UP001432322">
    <property type="component" value="Unassembled WGS sequence"/>
</dbReference>
<organism evidence="1 2">
    <name type="scientific">Pristionchus fissidentatus</name>
    <dbReference type="NCBI Taxonomy" id="1538716"/>
    <lineage>
        <taxon>Eukaryota</taxon>
        <taxon>Metazoa</taxon>
        <taxon>Ecdysozoa</taxon>
        <taxon>Nematoda</taxon>
        <taxon>Chromadorea</taxon>
        <taxon>Rhabditida</taxon>
        <taxon>Rhabditina</taxon>
        <taxon>Diplogasteromorpha</taxon>
        <taxon>Diplogasteroidea</taxon>
        <taxon>Neodiplogasteridae</taxon>
        <taxon>Pristionchus</taxon>
    </lineage>
</organism>
<protein>
    <submittedName>
        <fullName evidence="1">Uncharacterized protein</fullName>
    </submittedName>
</protein>
<sequence>SPIEELDCDTAEVTLLFSSSPPSIFVPYVLGKPLDSEMFVDGEITVVVPQGVSVFDFFYLGENQTGSLDFYTGVGAGPEEETFLLRSQPFIDDVPTLLHLGPVVTVKMPKEFFFSLDVSAIKTTLNIFSYSPVGFDIISSGASSTLQNTIEEITIQVNYGLGAVVTLTGSASFDPSVHTTINASCTDYDDVIISQTSIAESTGIEWSSQCRFLKISYVGSLQPEDVKWRSSERIDLRLTAVELP</sequence>
<feature type="non-terminal residue" evidence="1">
    <location>
        <position position="244"/>
    </location>
</feature>